<feature type="binding site" evidence="13">
    <location>
        <position position="257"/>
    </location>
    <ligand>
        <name>a divalent metal cation</name>
        <dbReference type="ChEBI" id="CHEBI:60240"/>
    </ligand>
</feature>
<evidence type="ECO:0000313" key="16">
    <source>
        <dbReference type="EMBL" id="TDK24930.1"/>
    </source>
</evidence>
<dbReference type="PANTHER" id="PTHR32125">
    <property type="entry name" value="2-C-METHYL-D-ERYTHRITOL 4-PHOSPHATE CYTIDYLYLTRANSFERASE, CHLOROPLASTIC"/>
    <property type="match status" value="1"/>
</dbReference>
<comment type="function">
    <text evidence="13">Involved in the biosynthesis of isopentenyl diphosphate (IPP) and dimethylallyl diphosphate (DMAPP), two major building blocks of isoprenoid compounds. Catalyzes the conversion of 4-diphosphocytidyl-2-C-methyl-D-erythritol 2-phosphate (CDP-ME2P) to 2-C-methyl-D-erythritol 2,4-cyclodiphosphate (ME-CPP) with a corresponding release of cytidine 5-monophosphate (CMP).</text>
</comment>
<dbReference type="EMBL" id="SMTK01000004">
    <property type="protein sequence ID" value="TDK24930.1"/>
    <property type="molecule type" value="Genomic_DNA"/>
</dbReference>
<dbReference type="EC" id="4.6.1.12" evidence="13"/>
<organism evidence="16 17">
    <name type="scientific">Arthrobacter crusticola</name>
    <dbReference type="NCBI Taxonomy" id="2547960"/>
    <lineage>
        <taxon>Bacteria</taxon>
        <taxon>Bacillati</taxon>
        <taxon>Actinomycetota</taxon>
        <taxon>Actinomycetes</taxon>
        <taxon>Micrococcales</taxon>
        <taxon>Micrococcaceae</taxon>
        <taxon>Arthrobacter</taxon>
    </lineage>
</organism>
<comment type="function">
    <text evidence="14">Catalyzes the formation of 4-diphosphocytidyl-2-C-methyl-D-erythritol from CTP and 2-C-methyl-D-erythritol 4-phosphate (MEP).</text>
</comment>
<keyword evidence="7 14" id="KW-0808">Transferase</keyword>
<keyword evidence="9 13" id="KW-0479">Metal-binding</keyword>
<comment type="caution">
    <text evidence="13">Lacks conserved residue(s) required for the propagation of feature annotation.</text>
</comment>
<dbReference type="SUPFAM" id="SSF69765">
    <property type="entry name" value="IpsF-like"/>
    <property type="match status" value="1"/>
</dbReference>
<feature type="site" description="Transition state stabilizer" evidence="14">
    <location>
        <position position="18"/>
    </location>
</feature>
<evidence type="ECO:0000256" key="6">
    <source>
        <dbReference type="ARBA" id="ARBA00009789"/>
    </source>
</evidence>
<feature type="site" description="Positions MEP for the nucleophilic attack" evidence="14">
    <location>
        <position position="149"/>
    </location>
</feature>
<dbReference type="InterPro" id="IPR050088">
    <property type="entry name" value="IspD/TarI_cytidylyltransf_bact"/>
</dbReference>
<dbReference type="GO" id="GO:0016114">
    <property type="term" value="P:terpenoid biosynthetic process"/>
    <property type="evidence" value="ECO:0007669"/>
    <property type="project" value="InterPro"/>
</dbReference>
<dbReference type="HAMAP" id="MF_00108">
    <property type="entry name" value="IspD"/>
    <property type="match status" value="1"/>
</dbReference>
<dbReference type="CDD" id="cd02516">
    <property type="entry name" value="CDP-ME_synthetase"/>
    <property type="match status" value="1"/>
</dbReference>
<evidence type="ECO:0000256" key="7">
    <source>
        <dbReference type="ARBA" id="ARBA00022679"/>
    </source>
</evidence>
<dbReference type="GO" id="GO:0008685">
    <property type="term" value="F:2-C-methyl-D-erythritol 2,4-cyclodiphosphate synthase activity"/>
    <property type="evidence" value="ECO:0007669"/>
    <property type="project" value="UniProtKB-UniRule"/>
</dbReference>
<dbReference type="PROSITE" id="PS01295">
    <property type="entry name" value="ISPD"/>
    <property type="match status" value="1"/>
</dbReference>
<evidence type="ECO:0000256" key="4">
    <source>
        <dbReference type="ARBA" id="ARBA00004787"/>
    </source>
</evidence>
<evidence type="ECO:0000256" key="3">
    <source>
        <dbReference type="ARBA" id="ARBA00004709"/>
    </source>
</evidence>
<evidence type="ECO:0000256" key="13">
    <source>
        <dbReference type="HAMAP-Rule" id="MF_00107"/>
    </source>
</evidence>
<feature type="binding site" evidence="13">
    <location>
        <position position="391"/>
    </location>
    <ligand>
        <name>4-CDP-2-C-methyl-D-erythritol 2-phosphate</name>
        <dbReference type="ChEBI" id="CHEBI:57919"/>
    </ligand>
</feature>
<feature type="binding site" evidence="13">
    <location>
        <begin position="286"/>
        <end position="287"/>
    </location>
    <ligand>
        <name>4-CDP-2-C-methyl-D-erythritol 2-phosphate</name>
        <dbReference type="ChEBI" id="CHEBI:57919"/>
    </ligand>
</feature>
<comment type="similarity">
    <text evidence="5 13">Belongs to the IspF family.</text>
</comment>
<dbReference type="OrthoDB" id="9802561at2"/>
<reference evidence="16 17" key="1">
    <citation type="submission" date="2019-03" db="EMBL/GenBank/DDBJ databases">
        <title>Arthrobacter sp. nov., an bacterium isolated from biocrust in Mu Us Desert.</title>
        <authorList>
            <person name="Lixiong L."/>
        </authorList>
    </citation>
    <scope>NUCLEOTIDE SEQUENCE [LARGE SCALE GENOMIC DNA]</scope>
    <source>
        <strain evidence="16 17">SLN-3</strain>
    </source>
</reference>
<feature type="binding site" evidence="13">
    <location>
        <begin position="308"/>
        <end position="310"/>
    </location>
    <ligand>
        <name>4-CDP-2-C-methyl-D-erythritol 2-phosphate</name>
        <dbReference type="ChEBI" id="CHEBI:57919"/>
    </ligand>
</feature>
<evidence type="ECO:0000256" key="12">
    <source>
        <dbReference type="ARBA" id="ARBA00023268"/>
    </source>
</evidence>
<dbReference type="SUPFAM" id="SSF53448">
    <property type="entry name" value="Nucleotide-diphospho-sugar transferases"/>
    <property type="match status" value="1"/>
</dbReference>
<dbReference type="FunFam" id="3.30.1330.50:FF:000003">
    <property type="entry name" value="2-C-methyl-D-erythritol 2,4-cyclodiphosphate synthase"/>
    <property type="match status" value="1"/>
</dbReference>
<dbReference type="Proteomes" id="UP000295411">
    <property type="component" value="Unassembled WGS sequence"/>
</dbReference>
<keyword evidence="12" id="KW-0511">Multifunctional enzyme</keyword>
<comment type="similarity">
    <text evidence="6 14">Belongs to the IspD/TarI cytidylyltransferase family. IspD subfamily.</text>
</comment>
<dbReference type="InterPro" id="IPR020555">
    <property type="entry name" value="MECDP_synthase_CS"/>
</dbReference>
<evidence type="ECO:0000256" key="8">
    <source>
        <dbReference type="ARBA" id="ARBA00022695"/>
    </source>
</evidence>
<dbReference type="Gene3D" id="3.90.550.10">
    <property type="entry name" value="Spore Coat Polysaccharide Biosynthesis Protein SpsA, Chain A"/>
    <property type="match status" value="1"/>
</dbReference>
<feature type="site" description="Transition state stabilizer" evidence="14">
    <location>
        <position position="11"/>
    </location>
</feature>
<dbReference type="Pfam" id="PF02542">
    <property type="entry name" value="YgbB"/>
    <property type="match status" value="1"/>
</dbReference>
<keyword evidence="11 13" id="KW-0456">Lyase</keyword>
<dbReference type="NCBIfam" id="TIGR00453">
    <property type="entry name" value="ispD"/>
    <property type="match status" value="1"/>
</dbReference>
<dbReference type="InterPro" id="IPR018294">
    <property type="entry name" value="ISPD_synthase_CS"/>
</dbReference>
<proteinExistence type="inferred from homology"/>
<dbReference type="AlphaFoldDB" id="A0A4R5TV33"/>
<dbReference type="InterPro" id="IPR001228">
    <property type="entry name" value="IspD"/>
</dbReference>
<dbReference type="Pfam" id="PF01128">
    <property type="entry name" value="IspD"/>
    <property type="match status" value="1"/>
</dbReference>
<feature type="binding site" evidence="13">
    <location>
        <position position="259"/>
    </location>
    <ligand>
        <name>a divalent metal cation</name>
        <dbReference type="ChEBI" id="CHEBI:60240"/>
    </ligand>
</feature>
<comment type="catalytic activity">
    <reaction evidence="2 14">
        <text>2-C-methyl-D-erythritol 4-phosphate + CTP + H(+) = 4-CDP-2-C-methyl-D-erythritol + diphosphate</text>
        <dbReference type="Rhea" id="RHEA:13429"/>
        <dbReference type="ChEBI" id="CHEBI:15378"/>
        <dbReference type="ChEBI" id="CHEBI:33019"/>
        <dbReference type="ChEBI" id="CHEBI:37563"/>
        <dbReference type="ChEBI" id="CHEBI:57823"/>
        <dbReference type="ChEBI" id="CHEBI:58262"/>
        <dbReference type="EC" id="2.7.7.60"/>
    </reaction>
</comment>
<dbReference type="Gene3D" id="3.30.1330.50">
    <property type="entry name" value="2-C-methyl-D-erythritol 2,4-cyclodiphosphate synthase"/>
    <property type="match status" value="1"/>
</dbReference>
<comment type="cofactor">
    <cofactor evidence="13">
        <name>a divalent metal cation</name>
        <dbReference type="ChEBI" id="CHEBI:60240"/>
    </cofactor>
    <text evidence="13">Binds 1 divalent metal cation per subunit.</text>
</comment>
<sequence length="407" mass="40671">MVIVAAGSGQRLGHGIPKARVLCGGLTLLERSLRSVLASGVALEIAVVIPAGDDVLRSVAESLSGAVPVRVVAGGASRAGSVRAGIAALSADAPVILVHDAARALTPPDVFKRVVSRLAAGADAVIPVVPVADTVKTVRGGRVEGTPDRNGLRAVQTPQGFTARLLREAHAGTGAGDPLITDDAMLIEATGTPVVTVEGDPAAFKVTTPLDLMLAETLVQGAGTPPAPADPEEDLMPDSALPPVAHLPLPRTGIGTDIHAYAPEHAPAPLWLAGLFWEGERGLAGHSDGDVVAHAAADALFSAAGLGDLGTHFGTDRPEVAGASGVTILQEAAAIVRGAGFRIGNIAVQLIGNRPRFAARRSEAEAVLTEAAGAPVGVSATTTDGLGLTGRGEGIAALATAVVISAG</sequence>
<evidence type="ECO:0000256" key="11">
    <source>
        <dbReference type="ARBA" id="ARBA00023239"/>
    </source>
</evidence>
<dbReference type="InterPro" id="IPR029044">
    <property type="entry name" value="Nucleotide-diphossugar_trans"/>
</dbReference>
<dbReference type="InterPro" id="IPR036571">
    <property type="entry name" value="MECDP_synthase_sf"/>
</dbReference>
<feature type="binding site" evidence="13">
    <location>
        <begin position="381"/>
        <end position="384"/>
    </location>
    <ligand>
        <name>4-CDP-2-C-methyl-D-erythritol 2-phosphate</name>
        <dbReference type="ChEBI" id="CHEBI:57919"/>
    </ligand>
</feature>
<evidence type="ECO:0000256" key="5">
    <source>
        <dbReference type="ARBA" id="ARBA00008480"/>
    </source>
</evidence>
<comment type="subunit">
    <text evidence="13">Homotrimer.</text>
</comment>
<feature type="domain" description="2-C-methyl-D-erythritol 2,4-cyclodiphosphate synthase" evidence="15">
    <location>
        <begin position="251"/>
        <end position="403"/>
    </location>
</feature>
<keyword evidence="10 13" id="KW-0414">Isoprene biosynthesis</keyword>
<gene>
    <name evidence="14" type="primary">ispD</name>
    <name evidence="13" type="synonym">ispF</name>
    <name evidence="16" type="ORF">E2F48_13920</name>
</gene>
<comment type="caution">
    <text evidence="16">The sequence shown here is derived from an EMBL/GenBank/DDBJ whole genome shotgun (WGS) entry which is preliminary data.</text>
</comment>
<feature type="site" description="Transition state stabilizer" evidence="13">
    <location>
        <position position="286"/>
    </location>
</feature>
<dbReference type="CDD" id="cd00554">
    <property type="entry name" value="MECDP_synthase"/>
    <property type="match status" value="1"/>
</dbReference>
<feature type="binding site" evidence="13">
    <location>
        <begin position="257"/>
        <end position="259"/>
    </location>
    <ligand>
        <name>4-CDP-2-C-methyl-D-erythritol 2-phosphate</name>
        <dbReference type="ChEBI" id="CHEBI:57919"/>
    </ligand>
</feature>
<evidence type="ECO:0000256" key="1">
    <source>
        <dbReference type="ARBA" id="ARBA00000200"/>
    </source>
</evidence>
<dbReference type="GO" id="GO:0019288">
    <property type="term" value="P:isopentenyl diphosphate biosynthetic process, methylerythritol 4-phosphate pathway"/>
    <property type="evidence" value="ECO:0007669"/>
    <property type="project" value="UniProtKB-UniRule"/>
</dbReference>
<keyword evidence="17" id="KW-1185">Reference proteome</keyword>
<comment type="pathway">
    <text evidence="4 14">Isoprenoid biosynthesis; isopentenyl diphosphate biosynthesis via DXP pathway; isopentenyl diphosphate from 1-deoxy-D-xylulose 5-phosphate: step 2/6.</text>
</comment>
<dbReference type="UniPathway" id="UPA00056">
    <property type="reaction ID" value="UER00093"/>
</dbReference>
<evidence type="ECO:0000256" key="10">
    <source>
        <dbReference type="ARBA" id="ARBA00023229"/>
    </source>
</evidence>
<evidence type="ECO:0000256" key="14">
    <source>
        <dbReference type="HAMAP-Rule" id="MF_00108"/>
    </source>
</evidence>
<evidence type="ECO:0000313" key="17">
    <source>
        <dbReference type="Proteomes" id="UP000295411"/>
    </source>
</evidence>
<protein>
    <recommendedName>
        <fullName evidence="13 14">Multifunctional fusion protein</fullName>
    </recommendedName>
    <domain>
        <recommendedName>
            <fullName evidence="13">2-C-methyl-D-erythritol 2,4-cyclodiphosphate synthase</fullName>
            <shortName evidence="13">MECDP-synthase</shortName>
            <shortName evidence="13">MECPP-synthase</shortName>
            <shortName evidence="13">MECPS</shortName>
            <ecNumber evidence="13">4.6.1.12</ecNumber>
        </recommendedName>
    </domain>
    <domain>
        <recommendedName>
            <fullName evidence="14">2-C-methyl-D-erythritol 4-phosphate cytidylyltransferase</fullName>
            <ecNumber evidence="14">2.7.7.60</ecNumber>
        </recommendedName>
        <alternativeName>
            <fullName evidence="14">4-diphosphocytidyl-2C-methyl-D-erythritol synthase</fullName>
        </alternativeName>
        <alternativeName>
            <fullName evidence="14">MEP cytidylyltransferase</fullName>
            <shortName evidence="14">MCT</shortName>
        </alternativeName>
    </domain>
</protein>
<name>A0A4R5TV33_9MICC</name>
<comment type="catalytic activity">
    <reaction evidence="1 13">
        <text>4-CDP-2-C-methyl-D-erythritol 2-phosphate = 2-C-methyl-D-erythritol 2,4-cyclic diphosphate + CMP</text>
        <dbReference type="Rhea" id="RHEA:23864"/>
        <dbReference type="ChEBI" id="CHEBI:57919"/>
        <dbReference type="ChEBI" id="CHEBI:58483"/>
        <dbReference type="ChEBI" id="CHEBI:60377"/>
        <dbReference type="EC" id="4.6.1.12"/>
    </reaction>
</comment>
<dbReference type="PANTHER" id="PTHR32125:SF4">
    <property type="entry name" value="2-C-METHYL-D-ERYTHRITOL 4-PHOSPHATE CYTIDYLYLTRANSFERASE, CHLOROPLASTIC"/>
    <property type="match status" value="1"/>
</dbReference>
<feature type="binding site" evidence="13">
    <location>
        <position position="294"/>
    </location>
    <ligand>
        <name>a divalent metal cation</name>
        <dbReference type="ChEBI" id="CHEBI:60240"/>
    </ligand>
</feature>
<evidence type="ECO:0000256" key="9">
    <source>
        <dbReference type="ARBA" id="ARBA00022723"/>
    </source>
</evidence>
<dbReference type="InterPro" id="IPR003526">
    <property type="entry name" value="MECDP_synthase"/>
</dbReference>
<dbReference type="GO" id="GO:0046872">
    <property type="term" value="F:metal ion binding"/>
    <property type="evidence" value="ECO:0007669"/>
    <property type="project" value="UniProtKB-KW"/>
</dbReference>
<dbReference type="GO" id="GO:0050518">
    <property type="term" value="F:2-C-methyl-D-erythritol 4-phosphate cytidylyltransferase activity"/>
    <property type="evidence" value="ECO:0007669"/>
    <property type="project" value="UniProtKB-UniRule"/>
</dbReference>
<feature type="site" description="Transition state stabilizer" evidence="13">
    <location>
        <position position="382"/>
    </location>
</feature>
<feature type="site" description="Positions MEP for the nucleophilic attack" evidence="14">
    <location>
        <position position="205"/>
    </location>
</feature>
<accession>A0A4R5TV33</accession>
<dbReference type="PROSITE" id="PS01350">
    <property type="entry name" value="ISPF"/>
    <property type="match status" value="1"/>
</dbReference>
<dbReference type="HAMAP" id="MF_00107">
    <property type="entry name" value="IspF"/>
    <property type="match status" value="1"/>
</dbReference>
<dbReference type="NCBIfam" id="TIGR00151">
    <property type="entry name" value="ispF"/>
    <property type="match status" value="1"/>
</dbReference>
<evidence type="ECO:0000259" key="15">
    <source>
        <dbReference type="Pfam" id="PF02542"/>
    </source>
</evidence>
<keyword evidence="8 14" id="KW-0548">Nucleotidyltransferase</keyword>
<dbReference type="InterPro" id="IPR034683">
    <property type="entry name" value="IspD/TarI"/>
</dbReference>
<comment type="pathway">
    <text evidence="3 13">Isoprenoid biosynthesis; isopentenyl diphosphate biosynthesis via DXP pathway; isopentenyl diphosphate from 1-deoxy-D-xylulose 5-phosphate: step 4/6.</text>
</comment>
<dbReference type="EC" id="2.7.7.60" evidence="14"/>
<evidence type="ECO:0000256" key="2">
    <source>
        <dbReference type="ARBA" id="ARBA00001282"/>
    </source>
</evidence>